<dbReference type="InterPro" id="IPR029010">
    <property type="entry name" value="ThuA-like"/>
</dbReference>
<dbReference type="AlphaFoldDB" id="A0A255EAF6"/>
<dbReference type="RefSeq" id="WP_094455868.1">
    <property type="nucleotide sequence ID" value="NZ_NMVJ01000011.1"/>
</dbReference>
<dbReference type="EMBL" id="NMVJ01000011">
    <property type="protein sequence ID" value="OYN88564.1"/>
    <property type="molecule type" value="Genomic_DNA"/>
</dbReference>
<dbReference type="PANTHER" id="PTHR40469">
    <property type="entry name" value="SECRETED GLYCOSYL HYDROLASE"/>
    <property type="match status" value="1"/>
</dbReference>
<gene>
    <name evidence="2" type="ORF">CGZ91_13205</name>
</gene>
<dbReference type="GO" id="GO:0016787">
    <property type="term" value="F:hydrolase activity"/>
    <property type="evidence" value="ECO:0007669"/>
    <property type="project" value="UniProtKB-KW"/>
</dbReference>
<evidence type="ECO:0000313" key="3">
    <source>
        <dbReference type="Proteomes" id="UP000216300"/>
    </source>
</evidence>
<dbReference type="Proteomes" id="UP000216300">
    <property type="component" value="Unassembled WGS sequence"/>
</dbReference>
<accession>A0A255EAF6</accession>
<feature type="domain" description="ThuA-like" evidence="1">
    <location>
        <begin position="30"/>
        <end position="233"/>
    </location>
</feature>
<comment type="caution">
    <text evidence="2">The sequence shown here is derived from an EMBL/GenBank/DDBJ whole genome shotgun (WGS) entry which is preliminary data.</text>
</comment>
<evidence type="ECO:0000259" key="1">
    <source>
        <dbReference type="Pfam" id="PF06283"/>
    </source>
</evidence>
<dbReference type="PANTHER" id="PTHR40469:SF2">
    <property type="entry name" value="GALACTOSE-BINDING DOMAIN-LIKE SUPERFAMILY PROTEIN"/>
    <property type="match status" value="1"/>
</dbReference>
<protein>
    <submittedName>
        <fullName evidence="2">Glycosyl hydrolase</fullName>
    </submittedName>
</protein>
<dbReference type="Gene3D" id="3.40.50.880">
    <property type="match status" value="1"/>
</dbReference>
<evidence type="ECO:0000313" key="2">
    <source>
        <dbReference type="EMBL" id="OYN88564.1"/>
    </source>
</evidence>
<dbReference type="InterPro" id="IPR029062">
    <property type="entry name" value="Class_I_gatase-like"/>
</dbReference>
<dbReference type="OrthoDB" id="3350268at2"/>
<reference evidence="2 3" key="1">
    <citation type="submission" date="2017-07" db="EMBL/GenBank/DDBJ databases">
        <title>Draft whole genome sequences of clinical Proprionibacteriaceae strains.</title>
        <authorList>
            <person name="Bernier A.-M."/>
            <person name="Bernard K."/>
            <person name="Domingo M.-C."/>
        </authorList>
    </citation>
    <scope>NUCLEOTIDE SEQUENCE [LARGE SCALE GENOMIC DNA]</scope>
    <source>
        <strain evidence="2 3">NML 150081</strain>
    </source>
</reference>
<organism evidence="2 3">
    <name type="scientific">Parenemella sanctibonifatiensis</name>
    <dbReference type="NCBI Taxonomy" id="2016505"/>
    <lineage>
        <taxon>Bacteria</taxon>
        <taxon>Bacillati</taxon>
        <taxon>Actinomycetota</taxon>
        <taxon>Actinomycetes</taxon>
        <taxon>Propionibacteriales</taxon>
        <taxon>Propionibacteriaceae</taxon>
        <taxon>Parenemella</taxon>
    </lineage>
</organism>
<dbReference type="SUPFAM" id="SSF52317">
    <property type="entry name" value="Class I glutamine amidotransferase-like"/>
    <property type="match status" value="1"/>
</dbReference>
<keyword evidence="3" id="KW-1185">Reference proteome</keyword>
<dbReference type="Pfam" id="PF06283">
    <property type="entry name" value="ThuA"/>
    <property type="match status" value="1"/>
</dbReference>
<name>A0A255EAF6_9ACTN</name>
<keyword evidence="2" id="KW-0378">Hydrolase</keyword>
<proteinExistence type="predicted"/>
<sequence length="239" mass="25878">MSATDPTIRVVRGHGRYTDPWHPFVESSDGIASVAREHPGASVDLVDAEPAALADLSGVDLVILNTGTGTDPKSPLREDAEWAAAHEAFGAWIDGGGKVIGTHTAAASLRDWPRWSELLGGQWVRGVSMHPPRSDAHFLPVAGQEGHPLLAGLPEGVRAFDERYSKLTLAPDSVPVLWHELEEQYWSEGPDGTHHGARQMCVWESAAGLIYDSLGHGPEAYESPDRRRLLANEIAHLLN</sequence>